<dbReference type="PANTHER" id="PTHR10791">
    <property type="entry name" value="RAG1-ACTIVATING PROTEIN 1"/>
    <property type="match status" value="1"/>
</dbReference>
<proteinExistence type="inferred from homology"/>
<keyword evidence="12" id="KW-1185">Reference proteome</keyword>
<gene>
    <name evidence="11" type="ORF">OLC1_LOCUS4163</name>
</gene>
<feature type="transmembrane region" description="Helical" evidence="9">
    <location>
        <begin position="30"/>
        <end position="50"/>
    </location>
</feature>
<organism evidence="11 12">
    <name type="scientific">Oldenlandia corymbosa var. corymbosa</name>
    <dbReference type="NCBI Taxonomy" id="529605"/>
    <lineage>
        <taxon>Eukaryota</taxon>
        <taxon>Viridiplantae</taxon>
        <taxon>Streptophyta</taxon>
        <taxon>Embryophyta</taxon>
        <taxon>Tracheophyta</taxon>
        <taxon>Spermatophyta</taxon>
        <taxon>Magnoliopsida</taxon>
        <taxon>eudicotyledons</taxon>
        <taxon>Gunneridae</taxon>
        <taxon>Pentapetalae</taxon>
        <taxon>asterids</taxon>
        <taxon>lamiids</taxon>
        <taxon>Gentianales</taxon>
        <taxon>Rubiaceae</taxon>
        <taxon>Rubioideae</taxon>
        <taxon>Spermacoceae</taxon>
        <taxon>Hedyotis-Oldenlandia complex</taxon>
        <taxon>Oldenlandia</taxon>
    </lineage>
</organism>
<dbReference type="AlphaFoldDB" id="A0AAV1CA78"/>
<comment type="subcellular location">
    <subcellularLocation>
        <location evidence="1">Endomembrane system</location>
        <topology evidence="1">Multi-pass membrane protein</topology>
    </subcellularLocation>
</comment>
<dbReference type="InterPro" id="IPR004316">
    <property type="entry name" value="SWEET_rpt"/>
</dbReference>
<keyword evidence="6" id="KW-0677">Repeat</keyword>
<evidence type="ECO:0000313" key="12">
    <source>
        <dbReference type="Proteomes" id="UP001161247"/>
    </source>
</evidence>
<evidence type="ECO:0000256" key="1">
    <source>
        <dbReference type="ARBA" id="ARBA00004127"/>
    </source>
</evidence>
<keyword evidence="4" id="KW-0762">Sugar transport</keyword>
<evidence type="ECO:0000256" key="10">
    <source>
        <dbReference type="SAM" id="SignalP"/>
    </source>
</evidence>
<feature type="chain" id="PRO_5043931345" evidence="10">
    <location>
        <begin position="21"/>
        <end position="160"/>
    </location>
</feature>
<comment type="similarity">
    <text evidence="2">Belongs to the SWEET sugar transporter family.</text>
</comment>
<keyword evidence="7 9" id="KW-1133">Transmembrane helix</keyword>
<evidence type="ECO:0000256" key="3">
    <source>
        <dbReference type="ARBA" id="ARBA00022448"/>
    </source>
</evidence>
<feature type="transmembrane region" description="Helical" evidence="9">
    <location>
        <begin position="62"/>
        <end position="83"/>
    </location>
</feature>
<dbReference type="GO" id="GO:0051260">
    <property type="term" value="P:protein homooligomerization"/>
    <property type="evidence" value="ECO:0007669"/>
    <property type="project" value="UniProtKB-ARBA"/>
</dbReference>
<dbReference type="Pfam" id="PF03083">
    <property type="entry name" value="MtN3_slv"/>
    <property type="match status" value="1"/>
</dbReference>
<evidence type="ECO:0000256" key="5">
    <source>
        <dbReference type="ARBA" id="ARBA00022692"/>
    </source>
</evidence>
<evidence type="ECO:0000313" key="11">
    <source>
        <dbReference type="EMBL" id="CAI9092509.1"/>
    </source>
</evidence>
<keyword evidence="3" id="KW-0813">Transport</keyword>
<evidence type="ECO:0000256" key="8">
    <source>
        <dbReference type="ARBA" id="ARBA00023136"/>
    </source>
</evidence>
<dbReference type="GO" id="GO:0012505">
    <property type="term" value="C:endomembrane system"/>
    <property type="evidence" value="ECO:0007669"/>
    <property type="project" value="UniProtKB-SubCell"/>
</dbReference>
<dbReference type="GO" id="GO:0016020">
    <property type="term" value="C:membrane"/>
    <property type="evidence" value="ECO:0007669"/>
    <property type="project" value="InterPro"/>
</dbReference>
<keyword evidence="10" id="KW-0732">Signal</keyword>
<keyword evidence="8 9" id="KW-0472">Membrane</keyword>
<dbReference type="Gene3D" id="1.20.1280.290">
    <property type="match status" value="1"/>
</dbReference>
<evidence type="ECO:0000256" key="7">
    <source>
        <dbReference type="ARBA" id="ARBA00022989"/>
    </source>
</evidence>
<dbReference type="Proteomes" id="UP001161247">
    <property type="component" value="Chromosome 1"/>
</dbReference>
<feature type="transmembrane region" description="Helical" evidence="9">
    <location>
        <begin position="89"/>
        <end position="108"/>
    </location>
</feature>
<protein>
    <submittedName>
        <fullName evidence="11">OLC1v1027765C1</fullName>
    </submittedName>
</protein>
<accession>A0AAV1CA78</accession>
<dbReference type="FunFam" id="1.20.1280.290:FF:000002">
    <property type="entry name" value="Bidirectional sugar transporter SWEET"/>
    <property type="match status" value="1"/>
</dbReference>
<evidence type="ECO:0000256" key="6">
    <source>
        <dbReference type="ARBA" id="ARBA00022737"/>
    </source>
</evidence>
<dbReference type="GO" id="GO:0051119">
    <property type="term" value="F:sugar transmembrane transporter activity"/>
    <property type="evidence" value="ECO:0007669"/>
    <property type="project" value="InterPro"/>
</dbReference>
<evidence type="ECO:0000256" key="9">
    <source>
        <dbReference type="SAM" id="Phobius"/>
    </source>
</evidence>
<sequence length="160" mass="17764">MVTVLVIVAFSSSALLSAYAFHGHSQRKTFVGSIGLIASVAMYGSPLVAMRQVVQTKSVEFMPFYLSLFSFLASSLWMAYGLLGRDLFLASPNVVGCPLGIFQLLLYCKYRNNGLVEKPSAVWDIEKDGDEKITAQMHFHEKVVNSNQMQLEQEKEVSMA</sequence>
<dbReference type="PANTHER" id="PTHR10791:SF28">
    <property type="entry name" value="BIDIRECTIONAL SUGAR TRANSPORTER SWEET3"/>
    <property type="match status" value="1"/>
</dbReference>
<dbReference type="InterPro" id="IPR047664">
    <property type="entry name" value="SWEET"/>
</dbReference>
<dbReference type="EMBL" id="OX459118">
    <property type="protein sequence ID" value="CAI9092509.1"/>
    <property type="molecule type" value="Genomic_DNA"/>
</dbReference>
<feature type="signal peptide" evidence="10">
    <location>
        <begin position="1"/>
        <end position="20"/>
    </location>
</feature>
<evidence type="ECO:0000256" key="4">
    <source>
        <dbReference type="ARBA" id="ARBA00022597"/>
    </source>
</evidence>
<reference evidence="11" key="1">
    <citation type="submission" date="2023-03" db="EMBL/GenBank/DDBJ databases">
        <authorList>
            <person name="Julca I."/>
        </authorList>
    </citation>
    <scope>NUCLEOTIDE SEQUENCE</scope>
</reference>
<evidence type="ECO:0000256" key="2">
    <source>
        <dbReference type="ARBA" id="ARBA00007809"/>
    </source>
</evidence>
<name>A0AAV1CA78_OLDCO</name>
<keyword evidence="5 9" id="KW-0812">Transmembrane</keyword>